<evidence type="ECO:0000313" key="2">
    <source>
        <dbReference type="Proteomes" id="UP000199251"/>
    </source>
</evidence>
<dbReference type="InterPro" id="IPR022566">
    <property type="entry name" value="DUF2613"/>
</dbReference>
<gene>
    <name evidence="1" type="ORF">BN1232_00630</name>
</gene>
<sequence length="86" mass="8708">MTAFTLAAAAGIAAGIAIGAVATVGVTLAAEDHTVVPARAPSNPSSHYLVQYGDRCIGGDFLPCDNPDDCLNQIPPIPALPPELQP</sequence>
<organism evidence="1 2">
    <name type="scientific">Mycobacterium lentiflavum</name>
    <dbReference type="NCBI Taxonomy" id="141349"/>
    <lineage>
        <taxon>Bacteria</taxon>
        <taxon>Bacillati</taxon>
        <taxon>Actinomycetota</taxon>
        <taxon>Actinomycetes</taxon>
        <taxon>Mycobacteriales</taxon>
        <taxon>Mycobacteriaceae</taxon>
        <taxon>Mycobacterium</taxon>
        <taxon>Mycobacterium simiae complex</taxon>
    </lineage>
</organism>
<proteinExistence type="predicted"/>
<dbReference type="EMBL" id="CTEE01000001">
    <property type="protein sequence ID" value="CQD04235.1"/>
    <property type="molecule type" value="Genomic_DNA"/>
</dbReference>
<reference evidence="1 2" key="1">
    <citation type="submission" date="2015-03" db="EMBL/GenBank/DDBJ databases">
        <authorList>
            <person name="Urmite Genomes"/>
        </authorList>
    </citation>
    <scope>NUCLEOTIDE SEQUENCE [LARGE SCALE GENOMIC DNA]</scope>
    <source>
        <strain evidence="1 2">CSUR P1491</strain>
    </source>
</reference>
<evidence type="ECO:0000313" key="1">
    <source>
        <dbReference type="EMBL" id="CQD04235.1"/>
    </source>
</evidence>
<dbReference type="Proteomes" id="UP000199251">
    <property type="component" value="Unassembled WGS sequence"/>
</dbReference>
<dbReference type="Pfam" id="PF11021">
    <property type="entry name" value="DUF2613"/>
    <property type="match status" value="1"/>
</dbReference>
<protein>
    <submittedName>
        <fullName evidence="1">Putative small secreted protein</fullName>
    </submittedName>
</protein>
<dbReference type="AlphaFoldDB" id="A0A0E4CLG2"/>
<accession>A0A0E4CLG2</accession>
<dbReference type="STRING" id="141349.BN1232_00630"/>
<dbReference type="OrthoDB" id="4753435at2"/>
<dbReference type="RefSeq" id="WP_090598779.1">
    <property type="nucleotide sequence ID" value="NZ_CTEE01000001.1"/>
</dbReference>
<name>A0A0E4CLG2_MYCLN</name>